<dbReference type="GO" id="GO:0046872">
    <property type="term" value="F:metal ion binding"/>
    <property type="evidence" value="ECO:0007669"/>
    <property type="project" value="UniProtKB-KW"/>
</dbReference>
<dbReference type="PANTHER" id="PTHR12147:SF11">
    <property type="entry name" value="ENDOPLASMIC RETICULUM METALLOPEPTIDASE 1-B-RELATED"/>
    <property type="match status" value="1"/>
</dbReference>
<name>A0A0D8XLZ9_DICVI</name>
<evidence type="ECO:0000256" key="8">
    <source>
        <dbReference type="ARBA" id="ARBA00022824"/>
    </source>
</evidence>
<dbReference type="GO" id="GO:0006508">
    <property type="term" value="P:proteolysis"/>
    <property type="evidence" value="ECO:0007669"/>
    <property type="project" value="UniProtKB-KW"/>
</dbReference>
<dbReference type="InterPro" id="IPR045175">
    <property type="entry name" value="M28_fam"/>
</dbReference>
<evidence type="ECO:0000256" key="15">
    <source>
        <dbReference type="SAM" id="Phobius"/>
    </source>
</evidence>
<keyword evidence="7" id="KW-0378">Hydrolase</keyword>
<reference evidence="17 18" key="1">
    <citation type="submission" date="2013-11" db="EMBL/GenBank/DDBJ databases">
        <title>Draft genome of the bovine lungworm Dictyocaulus viviparus.</title>
        <authorList>
            <person name="Mitreva M."/>
        </authorList>
    </citation>
    <scope>NUCLEOTIDE SEQUENCE [LARGE SCALE GENOMIC DNA]</scope>
    <source>
        <strain evidence="17 18">HannoverDv2000</strain>
    </source>
</reference>
<dbReference type="CDD" id="cd03875">
    <property type="entry name" value="M28_Fxna_like"/>
    <property type="match status" value="1"/>
</dbReference>
<keyword evidence="12 15" id="KW-0472">Membrane</keyword>
<proteinExistence type="inferred from homology"/>
<dbReference type="PANTHER" id="PTHR12147">
    <property type="entry name" value="METALLOPEPTIDASE M28 FAMILY MEMBER"/>
    <property type="match status" value="1"/>
</dbReference>
<evidence type="ECO:0000256" key="9">
    <source>
        <dbReference type="ARBA" id="ARBA00022833"/>
    </source>
</evidence>
<evidence type="ECO:0000259" key="16">
    <source>
        <dbReference type="Pfam" id="PF04389"/>
    </source>
</evidence>
<evidence type="ECO:0000256" key="13">
    <source>
        <dbReference type="ARBA" id="ARBA00023180"/>
    </source>
</evidence>
<keyword evidence="4" id="KW-0645">Protease</keyword>
<evidence type="ECO:0000256" key="14">
    <source>
        <dbReference type="ARBA" id="ARBA00078796"/>
    </source>
</evidence>
<reference evidence="18" key="2">
    <citation type="journal article" date="2016" name="Sci. Rep.">
        <title>Dictyocaulus viviparus genome, variome and transcriptome elucidate lungworm biology and support future intervention.</title>
        <authorList>
            <person name="McNulty S.N."/>
            <person name="Strube C."/>
            <person name="Rosa B.A."/>
            <person name="Martin J.C."/>
            <person name="Tyagi R."/>
            <person name="Choi Y.J."/>
            <person name="Wang Q."/>
            <person name="Hallsworth Pepin K."/>
            <person name="Zhang X."/>
            <person name="Ozersky P."/>
            <person name="Wilson R.K."/>
            <person name="Sternberg P.W."/>
            <person name="Gasser R.B."/>
            <person name="Mitreva M."/>
        </authorList>
    </citation>
    <scope>NUCLEOTIDE SEQUENCE [LARGE SCALE GENOMIC DNA]</scope>
    <source>
        <strain evidence="18">HannoverDv2000</strain>
    </source>
</reference>
<dbReference type="InterPro" id="IPR048024">
    <property type="entry name" value="Fxna-like_M28_dom"/>
</dbReference>
<evidence type="ECO:0000313" key="18">
    <source>
        <dbReference type="Proteomes" id="UP000053766"/>
    </source>
</evidence>
<dbReference type="AlphaFoldDB" id="A0A0D8XLZ9"/>
<dbReference type="Proteomes" id="UP000053766">
    <property type="component" value="Unassembled WGS sequence"/>
</dbReference>
<evidence type="ECO:0000256" key="5">
    <source>
        <dbReference type="ARBA" id="ARBA00022692"/>
    </source>
</evidence>
<keyword evidence="10 15" id="KW-1133">Transmembrane helix</keyword>
<evidence type="ECO:0000256" key="2">
    <source>
        <dbReference type="ARBA" id="ARBA00004477"/>
    </source>
</evidence>
<evidence type="ECO:0000256" key="11">
    <source>
        <dbReference type="ARBA" id="ARBA00023049"/>
    </source>
</evidence>
<comment type="cofactor">
    <cofactor evidence="1">
        <name>Zn(2+)</name>
        <dbReference type="ChEBI" id="CHEBI:29105"/>
    </cofactor>
</comment>
<keyword evidence="13" id="KW-0325">Glycoprotein</keyword>
<evidence type="ECO:0000256" key="6">
    <source>
        <dbReference type="ARBA" id="ARBA00022723"/>
    </source>
</evidence>
<comment type="subcellular location">
    <subcellularLocation>
        <location evidence="2">Endoplasmic reticulum membrane</location>
        <topology evidence="2">Multi-pass membrane protein</topology>
    </subcellularLocation>
</comment>
<evidence type="ECO:0000256" key="10">
    <source>
        <dbReference type="ARBA" id="ARBA00022989"/>
    </source>
</evidence>
<feature type="transmembrane region" description="Helical" evidence="15">
    <location>
        <begin position="553"/>
        <end position="572"/>
    </location>
</feature>
<feature type="transmembrane region" description="Helical" evidence="15">
    <location>
        <begin position="399"/>
        <end position="422"/>
    </location>
</feature>
<evidence type="ECO:0000256" key="4">
    <source>
        <dbReference type="ARBA" id="ARBA00022670"/>
    </source>
</evidence>
<protein>
    <recommendedName>
        <fullName evidence="14">FXNA-like protease</fullName>
    </recommendedName>
</protein>
<keyword evidence="6" id="KW-0479">Metal-binding</keyword>
<accession>A0A0D8XLZ9</accession>
<feature type="transmembrane region" description="Helical" evidence="15">
    <location>
        <begin position="474"/>
        <end position="499"/>
    </location>
</feature>
<dbReference type="GO" id="GO:0005789">
    <property type="term" value="C:endoplasmic reticulum membrane"/>
    <property type="evidence" value="ECO:0007669"/>
    <property type="project" value="UniProtKB-SubCell"/>
</dbReference>
<keyword evidence="18" id="KW-1185">Reference proteome</keyword>
<feature type="transmembrane region" description="Helical" evidence="15">
    <location>
        <begin position="511"/>
        <end position="533"/>
    </location>
</feature>
<feature type="transmembrane region" description="Helical" evidence="15">
    <location>
        <begin position="353"/>
        <end position="379"/>
    </location>
</feature>
<keyword evidence="9" id="KW-0862">Zinc</keyword>
<comment type="similarity">
    <text evidence="3">Belongs to the peptidase M28 family.</text>
</comment>
<sequence length="627" mass="69578">MCDIGGSPEKCSLPVMEDSSSDEEGVVLRPIHWLIIVVYIASLTLGTIYLHKQLPDPLPPSQGNNHFSELRARRLLFQLSNIGPKPVGSEACEHTKNHLLFELSTIKTSASVKFEIVVQNPSGCFDMPRLASDDFTICYRNISNIAVRLSSPVETIYQKRRAVLLNCHYDSWPTSSGGSDNLISCALMVELIRLLSRQPDVFVKSEAIFLFNGAEESGLQGAHGFITQHQWRHNVRAFINLDSSGSGGKELLFQAGPSSQWLLKSYFASAIYPHCSVIGQEIFQSGFFPGDTDFRVFKNYGRLPEFDEARRITPGSLQRAGDNIYATVIHLLESQHSINETVHDDQNYVFFDVAGLFVVVYPEFIGNSVNTILILTVLLKISNNIVNNAECYKDALINYIIVVASMCSMVLITSCLTLFIWGAMSWYSIHGLAVLIYGVPAMWTGTNTMMFLAAKNDKQGKEDLAVAIETVHQFVIALILTIFTLKGVASGFLFALMLLPIVKDVIPIKNAWGTVLVHLVLNLPCFEMCIYLSEMLLSAFIPIMGRNVSNPEGFIAFFTTIPVFVIVLSLHVNRALYKKDGGLLVRDSGMYVIAQDYRGVEDIPFVDGSGCEFSVPNIGVLVTFNFM</sequence>
<keyword evidence="8" id="KW-0256">Endoplasmic reticulum</keyword>
<feature type="transmembrane region" description="Helical" evidence="15">
    <location>
        <begin position="434"/>
        <end position="454"/>
    </location>
</feature>
<keyword evidence="11" id="KW-0482">Metalloprotease</keyword>
<dbReference type="STRING" id="29172.A0A0D8XLZ9"/>
<dbReference type="EMBL" id="KN716446">
    <property type="protein sequence ID" value="KJH44809.1"/>
    <property type="molecule type" value="Genomic_DNA"/>
</dbReference>
<evidence type="ECO:0000256" key="1">
    <source>
        <dbReference type="ARBA" id="ARBA00001947"/>
    </source>
</evidence>
<evidence type="ECO:0000313" key="17">
    <source>
        <dbReference type="EMBL" id="KJH44809.1"/>
    </source>
</evidence>
<keyword evidence="5 15" id="KW-0812">Transmembrane</keyword>
<dbReference type="FunFam" id="3.40.630.10:FF:000008">
    <property type="entry name" value="Endoplasmic reticulum metallopeptidase 1"/>
    <property type="match status" value="1"/>
</dbReference>
<dbReference type="Gene3D" id="3.40.630.10">
    <property type="entry name" value="Zn peptidases"/>
    <property type="match status" value="1"/>
</dbReference>
<dbReference type="OrthoDB" id="7887808at2759"/>
<organism evidence="17 18">
    <name type="scientific">Dictyocaulus viviparus</name>
    <name type="common">Bovine lungworm</name>
    <dbReference type="NCBI Taxonomy" id="29172"/>
    <lineage>
        <taxon>Eukaryota</taxon>
        <taxon>Metazoa</taxon>
        <taxon>Ecdysozoa</taxon>
        <taxon>Nematoda</taxon>
        <taxon>Chromadorea</taxon>
        <taxon>Rhabditida</taxon>
        <taxon>Rhabditina</taxon>
        <taxon>Rhabditomorpha</taxon>
        <taxon>Strongyloidea</taxon>
        <taxon>Metastrongylidae</taxon>
        <taxon>Dictyocaulus</taxon>
    </lineage>
</organism>
<dbReference type="Pfam" id="PF04389">
    <property type="entry name" value="Peptidase_M28"/>
    <property type="match status" value="1"/>
</dbReference>
<dbReference type="GO" id="GO:0008235">
    <property type="term" value="F:metalloexopeptidase activity"/>
    <property type="evidence" value="ECO:0007669"/>
    <property type="project" value="InterPro"/>
</dbReference>
<evidence type="ECO:0000256" key="3">
    <source>
        <dbReference type="ARBA" id="ARBA00010918"/>
    </source>
</evidence>
<gene>
    <name evidence="17" type="ORF">DICVIV_09155</name>
</gene>
<evidence type="ECO:0000256" key="12">
    <source>
        <dbReference type="ARBA" id="ARBA00023136"/>
    </source>
</evidence>
<feature type="domain" description="Peptidase M28" evidence="16">
    <location>
        <begin position="160"/>
        <end position="304"/>
    </location>
</feature>
<dbReference type="SUPFAM" id="SSF53187">
    <property type="entry name" value="Zn-dependent exopeptidases"/>
    <property type="match status" value="1"/>
</dbReference>
<dbReference type="InterPro" id="IPR007484">
    <property type="entry name" value="Peptidase_M28"/>
</dbReference>
<evidence type="ECO:0000256" key="7">
    <source>
        <dbReference type="ARBA" id="ARBA00022801"/>
    </source>
</evidence>